<sequence>MADSTWAQEAREDNWVQEQHAQETINIMQSVSEGQIDPTIGAYEICSLYEPLLNTDPEVLLNIWVVLCRATKAIGRDEDVSHRLGHFVFAIEQAGEVVNTDLRTAIKLNGQTAWTELPELSITFRIYGMEIRAHDECQGGWTEQGPGLLGVTTFGAVFLEQTRKPSIMAFLTSSALISGLEIS</sequence>
<dbReference type="VEuPathDB" id="FungiDB:F4678DRAFT_116925"/>
<protein>
    <submittedName>
        <fullName evidence="1">Uncharacterized protein</fullName>
    </submittedName>
</protein>
<accession>A0A9W8NGL5</accession>
<dbReference type="OrthoDB" id="3350591at2759"/>
<reference evidence="1" key="1">
    <citation type="submission" date="2022-07" db="EMBL/GenBank/DDBJ databases">
        <title>Genome Sequence of Xylaria arbuscula.</title>
        <authorList>
            <person name="Buettner E."/>
        </authorList>
    </citation>
    <scope>NUCLEOTIDE SEQUENCE</scope>
    <source>
        <strain evidence="1">VT107</strain>
    </source>
</reference>
<dbReference type="AlphaFoldDB" id="A0A9W8NGL5"/>
<organism evidence="1 2">
    <name type="scientific">Xylaria arbuscula</name>
    <dbReference type="NCBI Taxonomy" id="114810"/>
    <lineage>
        <taxon>Eukaryota</taxon>
        <taxon>Fungi</taxon>
        <taxon>Dikarya</taxon>
        <taxon>Ascomycota</taxon>
        <taxon>Pezizomycotina</taxon>
        <taxon>Sordariomycetes</taxon>
        <taxon>Xylariomycetidae</taxon>
        <taxon>Xylariales</taxon>
        <taxon>Xylariaceae</taxon>
        <taxon>Xylaria</taxon>
    </lineage>
</organism>
<evidence type="ECO:0000313" key="1">
    <source>
        <dbReference type="EMBL" id="KAJ3576079.1"/>
    </source>
</evidence>
<name>A0A9W8NGL5_9PEZI</name>
<gene>
    <name evidence="1" type="ORF">NPX13_g3815</name>
</gene>
<dbReference type="EMBL" id="JANPWZ010000498">
    <property type="protein sequence ID" value="KAJ3576079.1"/>
    <property type="molecule type" value="Genomic_DNA"/>
</dbReference>
<evidence type="ECO:0000313" key="2">
    <source>
        <dbReference type="Proteomes" id="UP001148614"/>
    </source>
</evidence>
<comment type="caution">
    <text evidence="1">The sequence shown here is derived from an EMBL/GenBank/DDBJ whole genome shotgun (WGS) entry which is preliminary data.</text>
</comment>
<dbReference type="Proteomes" id="UP001148614">
    <property type="component" value="Unassembled WGS sequence"/>
</dbReference>
<proteinExistence type="predicted"/>
<keyword evidence="2" id="KW-1185">Reference proteome</keyword>